<evidence type="ECO:0000313" key="1">
    <source>
        <dbReference type="EMBL" id="MBU3857223.1"/>
    </source>
</evidence>
<reference evidence="1" key="2">
    <citation type="submission" date="2021-04" db="EMBL/GenBank/DDBJ databases">
        <authorList>
            <person name="Gilroy R."/>
        </authorList>
    </citation>
    <scope>NUCLEOTIDE SEQUENCE</scope>
    <source>
        <strain evidence="1">8470</strain>
    </source>
</reference>
<evidence type="ECO:0000313" key="2">
    <source>
        <dbReference type="Proteomes" id="UP000784286"/>
    </source>
</evidence>
<protein>
    <submittedName>
        <fullName evidence="1">TetR family transcriptional regulator</fullName>
    </submittedName>
</protein>
<dbReference type="EMBL" id="JAHLFJ010000108">
    <property type="protein sequence ID" value="MBU3857223.1"/>
    <property type="molecule type" value="Genomic_DNA"/>
</dbReference>
<sequence length="225" mass="25750">MRYGVIAEGNADIAVIKAVLKSIAGVDGSDVVQIRPSEQLDETDLQALNFSNWNLVLESCGDKKLLEAYFDAFEEDALLIVQIDTAERGEVGYDITKPFRTKDTDWKEYSYELRKKVIEKISRIIPEEYQLNVAYAVAVEETDAWLIPLFDGHCKETAQYANPKEQLRRLIGRMDGKKKHLFINAAKKNLDYGSMGKEMKKELRLCRKNNASLDFFCRELEEKIG</sequence>
<proteinExistence type="predicted"/>
<gene>
    <name evidence="1" type="ORF">H9928_11915</name>
</gene>
<organism evidence="1 2">
    <name type="scientific">Candidatus Phocaeicola excrementipullorum</name>
    <dbReference type="NCBI Taxonomy" id="2838731"/>
    <lineage>
        <taxon>Bacteria</taxon>
        <taxon>Pseudomonadati</taxon>
        <taxon>Bacteroidota</taxon>
        <taxon>Bacteroidia</taxon>
        <taxon>Bacteroidales</taxon>
        <taxon>Bacteroidaceae</taxon>
        <taxon>Phocaeicola</taxon>
    </lineage>
</organism>
<accession>A0A948TPI8</accession>
<reference evidence="1" key="1">
    <citation type="journal article" date="2021" name="PeerJ">
        <title>Extensive microbial diversity within the chicken gut microbiome revealed by metagenomics and culture.</title>
        <authorList>
            <person name="Gilroy R."/>
            <person name="Ravi A."/>
            <person name="Getino M."/>
            <person name="Pursley I."/>
            <person name="Horton D.L."/>
            <person name="Alikhan N.F."/>
            <person name="Baker D."/>
            <person name="Gharbi K."/>
            <person name="Hall N."/>
            <person name="Watson M."/>
            <person name="Adriaenssens E.M."/>
            <person name="Foster-Nyarko E."/>
            <person name="Jarju S."/>
            <person name="Secka A."/>
            <person name="Antonio M."/>
            <person name="Oren A."/>
            <person name="Chaudhuri R.R."/>
            <person name="La Ragione R."/>
            <person name="Hildebrand F."/>
            <person name="Pallen M.J."/>
        </authorList>
    </citation>
    <scope>NUCLEOTIDE SEQUENCE</scope>
    <source>
        <strain evidence="1">8470</strain>
    </source>
</reference>
<comment type="caution">
    <text evidence="1">The sequence shown here is derived from an EMBL/GenBank/DDBJ whole genome shotgun (WGS) entry which is preliminary data.</text>
</comment>
<name>A0A948TPI8_9BACT</name>
<dbReference type="Proteomes" id="UP000784286">
    <property type="component" value="Unassembled WGS sequence"/>
</dbReference>
<dbReference type="AlphaFoldDB" id="A0A948TPI8"/>